<feature type="coiled-coil region" evidence="1">
    <location>
        <begin position="22"/>
        <end position="198"/>
    </location>
</feature>
<sequence length="410" mass="46388">MADDAHYRQVLRQMQDEFTRAVAALEKQVAALTQHNELLSTELALTKQQQQEWTQQATDTVNKLQQQLETQTADAQEAQRRAAEREQTLSHEVAALKSLLQQEQDYWQRYDQASKEDRDRLTRQLAEAKAEGMQHYDRNQKLRREMKTLQNRVDAAMQTSTGFEQRLTAVVQEKEHAMQELEKQLSHYKKRYHEKRAQNKYLTEALVRLQERRQDSGDSSSSGTSPKTTAVSAAVTRPSPTTSPVSMEIVNPPVEQSLRRVRKRELTLPEEIKAAAASVTTAERVYKSKRLSSSRANTSPTSSSPEISPRSAPYKRPSSVATTAHTTSDHNSFNNNSSSGSLRSLRSMRNVTGRRISSRNSSSDSDNIDVSPRRTAGTMTGPNSTSGRLERELNGLRRKLDAFMPDASRW</sequence>
<organism evidence="3 4">
    <name type="scientific">Phytophthora boehmeriae</name>
    <dbReference type="NCBI Taxonomy" id="109152"/>
    <lineage>
        <taxon>Eukaryota</taxon>
        <taxon>Sar</taxon>
        <taxon>Stramenopiles</taxon>
        <taxon>Oomycota</taxon>
        <taxon>Peronosporomycetes</taxon>
        <taxon>Peronosporales</taxon>
        <taxon>Peronosporaceae</taxon>
        <taxon>Phytophthora</taxon>
    </lineage>
</organism>
<evidence type="ECO:0000256" key="1">
    <source>
        <dbReference type="SAM" id="Coils"/>
    </source>
</evidence>
<evidence type="ECO:0000256" key="2">
    <source>
        <dbReference type="SAM" id="MobiDB-lite"/>
    </source>
</evidence>
<gene>
    <name evidence="3" type="ORF">PHYBOEH_006180</name>
</gene>
<feature type="compositionally biased region" description="Low complexity" evidence="2">
    <location>
        <begin position="293"/>
        <end position="312"/>
    </location>
</feature>
<keyword evidence="4" id="KW-1185">Reference proteome</keyword>
<feature type="region of interest" description="Disordered" evidence="2">
    <location>
        <begin position="211"/>
        <end position="251"/>
    </location>
</feature>
<dbReference type="Proteomes" id="UP000693981">
    <property type="component" value="Unassembled WGS sequence"/>
</dbReference>
<dbReference type="EMBL" id="JAGDFL010000324">
    <property type="protein sequence ID" value="KAG7393164.1"/>
    <property type="molecule type" value="Genomic_DNA"/>
</dbReference>
<feature type="compositionally biased region" description="Polar residues" evidence="2">
    <location>
        <begin position="319"/>
        <end position="330"/>
    </location>
</feature>
<reference evidence="3" key="1">
    <citation type="submission" date="2021-02" db="EMBL/GenBank/DDBJ databases">
        <authorList>
            <person name="Palmer J.M."/>
        </authorList>
    </citation>
    <scope>NUCLEOTIDE SEQUENCE</scope>
    <source>
        <strain evidence="3">SCRP23</strain>
    </source>
</reference>
<feature type="compositionally biased region" description="Low complexity" evidence="2">
    <location>
        <begin position="331"/>
        <end position="369"/>
    </location>
</feature>
<keyword evidence="1" id="KW-0175">Coiled coil</keyword>
<evidence type="ECO:0000313" key="3">
    <source>
        <dbReference type="EMBL" id="KAG7393164.1"/>
    </source>
</evidence>
<comment type="caution">
    <text evidence="3">The sequence shown here is derived from an EMBL/GenBank/DDBJ whole genome shotgun (WGS) entry which is preliminary data.</text>
</comment>
<proteinExistence type="predicted"/>
<protein>
    <submittedName>
        <fullName evidence="3">Uncharacterized protein</fullName>
    </submittedName>
</protein>
<accession>A0A8T1WL61</accession>
<feature type="region of interest" description="Disordered" evidence="2">
    <location>
        <begin position="278"/>
        <end position="389"/>
    </location>
</feature>
<feature type="compositionally biased region" description="Polar residues" evidence="2">
    <location>
        <begin position="377"/>
        <end position="386"/>
    </location>
</feature>
<dbReference type="AlphaFoldDB" id="A0A8T1WL61"/>
<evidence type="ECO:0000313" key="4">
    <source>
        <dbReference type="Proteomes" id="UP000693981"/>
    </source>
</evidence>
<dbReference type="OrthoDB" id="124536at2759"/>
<name>A0A8T1WL61_9STRA</name>